<dbReference type="Proteomes" id="UP000501179">
    <property type="component" value="Chromosome"/>
</dbReference>
<dbReference type="GO" id="GO:0005886">
    <property type="term" value="C:plasma membrane"/>
    <property type="evidence" value="ECO:0007669"/>
    <property type="project" value="TreeGrafter"/>
</dbReference>
<evidence type="ECO:0000256" key="4">
    <source>
        <dbReference type="ARBA" id="ARBA00022679"/>
    </source>
</evidence>
<dbReference type="Pfam" id="PF02518">
    <property type="entry name" value="HATPase_c"/>
    <property type="match status" value="1"/>
</dbReference>
<dbReference type="KEGG" id="slia:HA039_18765"/>
<dbReference type="InterPro" id="IPR050428">
    <property type="entry name" value="TCS_sensor_his_kinase"/>
</dbReference>
<evidence type="ECO:0000256" key="2">
    <source>
        <dbReference type="ARBA" id="ARBA00012438"/>
    </source>
</evidence>
<dbReference type="RefSeq" id="WP_167031150.1">
    <property type="nucleotide sequence ID" value="NZ_CP050177.1"/>
</dbReference>
<dbReference type="Gene3D" id="3.30.565.10">
    <property type="entry name" value="Histidine kinase-like ATPase, C-terminal domain"/>
    <property type="match status" value="1"/>
</dbReference>
<evidence type="ECO:0000256" key="3">
    <source>
        <dbReference type="ARBA" id="ARBA00022553"/>
    </source>
</evidence>
<feature type="coiled-coil region" evidence="6">
    <location>
        <begin position="26"/>
        <end position="53"/>
    </location>
</feature>
<keyword evidence="6" id="KW-0175">Coiled coil</keyword>
<dbReference type="EMBL" id="CP050177">
    <property type="protein sequence ID" value="QIQ04081.1"/>
    <property type="molecule type" value="Genomic_DNA"/>
</dbReference>
<evidence type="ECO:0000256" key="5">
    <source>
        <dbReference type="ARBA" id="ARBA00022777"/>
    </source>
</evidence>
<dbReference type="EC" id="2.7.13.3" evidence="2"/>
<sequence>MTPSPQDPLFWALILAVVLVGSGVLIRRYRLAARDAEERIRALRREIDIRDAEARHLVHTRVPTLVRGIWQGRDTGVPAAFHPALAGTPFLATHEAVLQQFREVATQATGRAEDGAKAAVSTVTRSMQGLLNDTTNAIDAMLRRHHDPAVLADANDIDHASSQLVRRAQAVNVLTGSWPGRQRRDSPLLDVVRGGVSKIRDYDRVKITGEPAYGVVSGSVEPVVLAIAELLDNAARHSEPGSDVQVWFVQAHNGVSVMIDDSGVGLKPEAKEAAARLLTGEEEVRLTQLGSRPKFGFPVVGVLAKRYGFRVSVDQESIYGGVRAGLFLPSALLVTVDSEEPRARPHGRTGDERAAGAAEADGKATEPADVAATSAPGAEDADEPLLRADGLPQRRRRTTARALPEERTVPAPPVRTSRNVGAFARGVRNAQDRRTSESEREDD</sequence>
<evidence type="ECO:0000313" key="9">
    <source>
        <dbReference type="EMBL" id="QIQ04081.1"/>
    </source>
</evidence>
<dbReference type="PANTHER" id="PTHR45436:SF5">
    <property type="entry name" value="SENSOR HISTIDINE KINASE TRCS"/>
    <property type="match status" value="1"/>
</dbReference>
<dbReference type="SUPFAM" id="SSF55874">
    <property type="entry name" value="ATPase domain of HSP90 chaperone/DNA topoisomerase II/histidine kinase"/>
    <property type="match status" value="1"/>
</dbReference>
<evidence type="ECO:0000256" key="7">
    <source>
        <dbReference type="SAM" id="MobiDB-lite"/>
    </source>
</evidence>
<feature type="region of interest" description="Disordered" evidence="7">
    <location>
        <begin position="338"/>
        <end position="443"/>
    </location>
</feature>
<feature type="compositionally biased region" description="Basic and acidic residues" evidence="7">
    <location>
        <begin position="430"/>
        <end position="443"/>
    </location>
</feature>
<organism evidence="9 10">
    <name type="scientific">Streptomyces liangshanensis</name>
    <dbReference type="NCBI Taxonomy" id="2717324"/>
    <lineage>
        <taxon>Bacteria</taxon>
        <taxon>Bacillati</taxon>
        <taxon>Actinomycetota</taxon>
        <taxon>Actinomycetes</taxon>
        <taxon>Kitasatosporales</taxon>
        <taxon>Streptomycetaceae</taxon>
        <taxon>Streptomyces</taxon>
    </lineage>
</organism>
<dbReference type="AlphaFoldDB" id="A0A6G9H1I9"/>
<keyword evidence="5 9" id="KW-0418">Kinase</keyword>
<accession>A0A6G9H1I9</accession>
<comment type="catalytic activity">
    <reaction evidence="1">
        <text>ATP + protein L-histidine = ADP + protein N-phospho-L-histidine.</text>
        <dbReference type="EC" id="2.7.13.3"/>
    </reaction>
</comment>
<protein>
    <recommendedName>
        <fullName evidence="2">histidine kinase</fullName>
        <ecNumber evidence="2">2.7.13.3</ecNumber>
    </recommendedName>
</protein>
<dbReference type="InterPro" id="IPR003594">
    <property type="entry name" value="HATPase_dom"/>
</dbReference>
<keyword evidence="3" id="KW-0597">Phosphoprotein</keyword>
<dbReference type="PANTHER" id="PTHR45436">
    <property type="entry name" value="SENSOR HISTIDINE KINASE YKOH"/>
    <property type="match status" value="1"/>
</dbReference>
<dbReference type="GO" id="GO:0000160">
    <property type="term" value="P:phosphorelay signal transduction system"/>
    <property type="evidence" value="ECO:0007669"/>
    <property type="project" value="TreeGrafter"/>
</dbReference>
<proteinExistence type="predicted"/>
<gene>
    <name evidence="9" type="ORF">HA039_18765</name>
</gene>
<evidence type="ECO:0000313" key="10">
    <source>
        <dbReference type="Proteomes" id="UP000501179"/>
    </source>
</evidence>
<dbReference type="InterPro" id="IPR036890">
    <property type="entry name" value="HATPase_C_sf"/>
</dbReference>
<evidence type="ECO:0000259" key="8">
    <source>
        <dbReference type="Pfam" id="PF02518"/>
    </source>
</evidence>
<feature type="domain" description="Histidine kinase/HSP90-like ATPase" evidence="8">
    <location>
        <begin position="222"/>
        <end position="329"/>
    </location>
</feature>
<name>A0A6G9H1I9_9ACTN</name>
<reference evidence="9 10" key="1">
    <citation type="submission" date="2020-03" db="EMBL/GenBank/DDBJ databases">
        <title>A novel species.</title>
        <authorList>
            <person name="Gao J."/>
        </authorList>
    </citation>
    <scope>NUCLEOTIDE SEQUENCE [LARGE SCALE GENOMIC DNA]</scope>
    <source>
        <strain evidence="9 10">QMT-12</strain>
    </source>
</reference>
<keyword evidence="10" id="KW-1185">Reference proteome</keyword>
<evidence type="ECO:0000256" key="1">
    <source>
        <dbReference type="ARBA" id="ARBA00000085"/>
    </source>
</evidence>
<dbReference type="GO" id="GO:0004673">
    <property type="term" value="F:protein histidine kinase activity"/>
    <property type="evidence" value="ECO:0007669"/>
    <property type="project" value="UniProtKB-EC"/>
</dbReference>
<feature type="compositionally biased region" description="Basic and acidic residues" evidence="7">
    <location>
        <begin position="339"/>
        <end position="366"/>
    </location>
</feature>
<evidence type="ECO:0000256" key="6">
    <source>
        <dbReference type="SAM" id="Coils"/>
    </source>
</evidence>
<keyword evidence="4" id="KW-0808">Transferase</keyword>